<comment type="caution">
    <text evidence="1">The sequence shown here is derived from an EMBL/GenBank/DDBJ whole genome shotgun (WGS) entry which is preliminary data.</text>
</comment>
<accession>A0A512H488</accession>
<organism evidence="1 2">
    <name type="scientific">Pararhodospirillum oryzae</name>
    <dbReference type="NCBI Taxonomy" id="478448"/>
    <lineage>
        <taxon>Bacteria</taxon>
        <taxon>Pseudomonadati</taxon>
        <taxon>Pseudomonadota</taxon>
        <taxon>Alphaproteobacteria</taxon>
        <taxon>Rhodospirillales</taxon>
        <taxon>Rhodospirillaceae</taxon>
        <taxon>Pararhodospirillum</taxon>
    </lineage>
</organism>
<proteinExistence type="predicted"/>
<keyword evidence="2" id="KW-1185">Reference proteome</keyword>
<name>A0A512H488_9PROT</name>
<dbReference type="AlphaFoldDB" id="A0A512H488"/>
<sequence>MTPFQPDFAVVRAAMASFDPSPRVSPNAAISVDQAFLPEGHRGVLDLRRQLVVGNRGMGKSFWTHALLNPEVRTRLADSYGLPLLAKTHVVVGFNGSEKINPTAPTINEMSAFMNQGVDPERLWQAVLVRIARVYLQPQAPGSLSETIDAVGADPTLYPTELSRADDALARNGETLLVVFDALEHTAPDWEGILSLTRALLALAVRLQSFRSIRAKIFMRVDQFSNQSLFRFPDSSKIRNDRVTLMWRPSELYGLLLFELRRTEASRLQLDGIARAELLPPARPEGWTTEHCQTRLINVLAGEFMGKSKKRGRVYTWVPLHLSDAAGTCSPRSFLAAWKTAAEHNPAPKDQAVDHLGLMEGVRFASESRLAELKEDYPWIEPALDALRRQLVPMERAQLFNFWSDQNTIVQIEAQASSGPRYTPVQFAGEDKLVALLSAMRDVGVMEERANGKINVPDIFRVEAKILRKGGVAVPKRAG</sequence>
<dbReference type="RefSeq" id="WP_147162322.1">
    <property type="nucleotide sequence ID" value="NZ_BJZO01000006.1"/>
</dbReference>
<evidence type="ECO:0000313" key="2">
    <source>
        <dbReference type="Proteomes" id="UP000321567"/>
    </source>
</evidence>
<dbReference type="OrthoDB" id="8444549at2"/>
<dbReference type="Proteomes" id="UP000321567">
    <property type="component" value="Unassembled WGS sequence"/>
</dbReference>
<dbReference type="EMBL" id="BJZO01000006">
    <property type="protein sequence ID" value="GEO80257.1"/>
    <property type="molecule type" value="Genomic_DNA"/>
</dbReference>
<gene>
    <name evidence="1" type="ORF">ROR02_03880</name>
</gene>
<evidence type="ECO:0000313" key="1">
    <source>
        <dbReference type="EMBL" id="GEO80257.1"/>
    </source>
</evidence>
<reference evidence="1 2" key="1">
    <citation type="submission" date="2019-07" db="EMBL/GenBank/DDBJ databases">
        <title>Whole genome shotgun sequence of Rhodospirillum oryzae NBRC 107573.</title>
        <authorList>
            <person name="Hosoyama A."/>
            <person name="Uohara A."/>
            <person name="Ohji S."/>
            <person name="Ichikawa N."/>
        </authorList>
    </citation>
    <scope>NUCLEOTIDE SEQUENCE [LARGE SCALE GENOMIC DNA]</scope>
    <source>
        <strain evidence="1 2">NBRC 107573</strain>
    </source>
</reference>
<protein>
    <submittedName>
        <fullName evidence="1">Uncharacterized protein</fullName>
    </submittedName>
</protein>